<dbReference type="Pfam" id="PF03478">
    <property type="entry name" value="Beta-prop_KIB1-4"/>
    <property type="match status" value="1"/>
</dbReference>
<dbReference type="GO" id="GO:0006629">
    <property type="term" value="P:lipid metabolic process"/>
    <property type="evidence" value="ECO:0007669"/>
    <property type="project" value="UniProtKB-KW"/>
</dbReference>
<evidence type="ECO:0000256" key="2">
    <source>
        <dbReference type="ARBA" id="ARBA00007381"/>
    </source>
</evidence>
<name>A0AAV1DJZ8_OLDCO</name>
<comment type="similarity">
    <text evidence="1">Belongs to the short-chain dehydrogenases/reductases (SDR) family.</text>
</comment>
<dbReference type="PROSITE" id="PS00061">
    <property type="entry name" value="ADH_SHORT"/>
    <property type="match status" value="1"/>
</dbReference>
<dbReference type="GO" id="GO:0016616">
    <property type="term" value="F:oxidoreductase activity, acting on the CH-OH group of donors, NAD or NADP as acceptor"/>
    <property type="evidence" value="ECO:0007669"/>
    <property type="project" value="UniProtKB-ARBA"/>
</dbReference>
<dbReference type="PRINTS" id="PR00081">
    <property type="entry name" value="GDHRDH"/>
</dbReference>
<dbReference type="Gene3D" id="2.60.34.10">
    <property type="entry name" value="Substrate Binding Domain Of DNAk, Chain A, domain 1"/>
    <property type="match status" value="1"/>
</dbReference>
<dbReference type="FunFam" id="3.30.420.40:FF:000028">
    <property type="entry name" value="heat shock 70 kDa protein-like"/>
    <property type="match status" value="1"/>
</dbReference>
<dbReference type="SUPFAM" id="SSF100920">
    <property type="entry name" value="Heat shock protein 70kD (HSP70), peptide-binding domain"/>
    <property type="match status" value="1"/>
</dbReference>
<reference evidence="9" key="1">
    <citation type="submission" date="2023-03" db="EMBL/GenBank/DDBJ databases">
        <authorList>
            <person name="Julca I."/>
        </authorList>
    </citation>
    <scope>NUCLEOTIDE SEQUENCE</scope>
</reference>
<dbReference type="Gene3D" id="3.30.420.40">
    <property type="match status" value="3"/>
</dbReference>
<dbReference type="SUPFAM" id="SSF51735">
    <property type="entry name" value="NAD(P)-binding Rossmann-fold domains"/>
    <property type="match status" value="2"/>
</dbReference>
<evidence type="ECO:0000256" key="4">
    <source>
        <dbReference type="ARBA" id="ARBA00022840"/>
    </source>
</evidence>
<dbReference type="PANTHER" id="PTHR43180:SF28">
    <property type="entry name" value="NAD(P)-BINDING ROSSMANN-FOLD SUPERFAMILY PROTEIN"/>
    <property type="match status" value="1"/>
</dbReference>
<dbReference type="InterPro" id="IPR036047">
    <property type="entry name" value="F-box-like_dom_sf"/>
</dbReference>
<comment type="similarity">
    <text evidence="2">Belongs to the heat shock protein 70 family.</text>
</comment>
<dbReference type="Pfam" id="PF13561">
    <property type="entry name" value="adh_short_C2"/>
    <property type="match status" value="2"/>
</dbReference>
<dbReference type="PRINTS" id="PR00080">
    <property type="entry name" value="SDRFAMILY"/>
</dbReference>
<keyword evidence="5" id="KW-0560">Oxidoreductase</keyword>
<keyword evidence="3" id="KW-0547">Nucleotide-binding</keyword>
<dbReference type="SMART" id="SM00256">
    <property type="entry name" value="FBOX"/>
    <property type="match status" value="1"/>
</dbReference>
<dbReference type="SUPFAM" id="SSF81383">
    <property type="entry name" value="F-box domain"/>
    <property type="match status" value="1"/>
</dbReference>
<evidence type="ECO:0000313" key="9">
    <source>
        <dbReference type="EMBL" id="CAI9108003.1"/>
    </source>
</evidence>
<dbReference type="InterPro" id="IPR029047">
    <property type="entry name" value="HSP70_peptide-bd_sf"/>
</dbReference>
<accession>A0AAV1DJZ8</accession>
<dbReference type="Gene3D" id="3.40.50.720">
    <property type="entry name" value="NAD(P)-binding Rossmann-like Domain"/>
    <property type="match status" value="2"/>
</dbReference>
<keyword evidence="7" id="KW-0443">Lipid metabolism</keyword>
<evidence type="ECO:0000256" key="6">
    <source>
        <dbReference type="ARBA" id="ARBA00023027"/>
    </source>
</evidence>
<dbReference type="PROSITE" id="PS01036">
    <property type="entry name" value="HSP70_3"/>
    <property type="match status" value="1"/>
</dbReference>
<sequence>MGLQHDEDVSISICGTLLPGKQDEFHVCNETIEAPGKPMLKGIWIQATGSIELIHTTKLGLYEDGSLFGLNTFHMNVSCVELFFLGAIGLVRESLMKNRKLGEHSIKSSRTIARLRAGDGDIDPTARSWSDLPQELLELIANRLGVIQLFAFRGVCKSWRSASAVASAVHESVVKKRPSFLVYGDQGTKCSLYYMTEEAGDDESGRKVYHMDIPEFENATCLASNQGWLLLHQSSGSGSGSGSLFFFSPLSRARIDLPRLPEAELSCHFGAFSGPPTSPECIAAVAKKCENDRVKLYLLRRGEKAWTEHELVDQVLGSIKAGLYLEEKSSFYFMDDNSKLLKFSVKQESWTPYRILPPGSGKGIDVMPFNYDDEVFNLYNMKAWMGLQGDDDLSISICGTLIPGQSSPVFACNENMEAPDGSEKPKLKGIWIEARVEIIANDQGNRTTPSYVAFTDEERLIWDAAFNQVALNPVNRVFDAKRLIGRKFSDESVQSDMKLWPFKMKQIAETFIGSTVSDAVITVPAYFNNLQRQATMDAGEIAGITVLRIISVPVAAAIAYGLDHHSRTEAKRDVLIFNLGGGTCDVSTLTIENGNIKVKATAGDTHLGGEDFDNRMVNHFIKEFKRKHSKDGIEFSARITRPKFEELNSDLFTKCIKLVDKCLTDAQMNKCDLNDVVLVGGSSRIPKVQQLLQDLLKGKELCKSINPDEAVAYGASVQAATLSRICDEKIQDFKLLEVTPLSLGVDVVGDIVSVLIPRNPAIPTRETKNVTTVPDYQSAMRIKVLEGERARSSDNNFSASLFSFFLIWGVWWEKRKRRRNVDRHQIKKYFKSIDAHESKLQSAILCPNRKSCAGPKVSQLWLPFLTRKFEGKVALITGGADGIGRETAIRFIDNGAQVVIADINKQMGLETASKLGSNASFVPCDVTNESDVSDAVDFAVSQHGHLDIMYNNAGIACRTPPSIADLDLAAFDRVMAINVRGVVAGIKHASRVMIPRQSGCILCTASITGVMGGLAQHTYSITKCSVIGVVKSVAAELCKHRIRVNCISPFAIPTSFVLEELKDYFPGVESERLAAMIHNAGELKGAICEPADIANAAVFLASDEANFPFQFLPDFWCLLGEKEREQEMLMGIRSRSMSRALMFMSPNFNRPFSVQTERKFEGKVALITGGANGIGRETATRFIENGAQVVIADINKQMGLETASKLGPKASFVPCDVTQESDVSDAVDFAVSKHGHLDIMYNNAGIACRTRRSIVDLELADFDRVVAVNVRGVVAGIKHASRVMIPRQSGVILCTASITGMIGGLAQHTYSITKSSVIGVVTSVASELCKHGIRVNCISPFAIPTNLVMGDLKEFFAGVETEKLVAIIHNAGELKGANCEPADIANAALFLASDEAKYISGHNLVVDGGFTTMRSLNLSLPGQD</sequence>
<gene>
    <name evidence="9" type="ORF">OLC1_LOCUS16177</name>
</gene>
<dbReference type="Proteomes" id="UP001161247">
    <property type="component" value="Chromosome 5"/>
</dbReference>
<dbReference type="EMBL" id="OX459122">
    <property type="protein sequence ID" value="CAI9108003.1"/>
    <property type="molecule type" value="Genomic_DNA"/>
</dbReference>
<dbReference type="GO" id="GO:0005524">
    <property type="term" value="F:ATP binding"/>
    <property type="evidence" value="ECO:0007669"/>
    <property type="project" value="UniProtKB-KW"/>
</dbReference>
<protein>
    <submittedName>
        <fullName evidence="9">OLC1v1007508C1</fullName>
    </submittedName>
</protein>
<feature type="domain" description="F-box" evidence="8">
    <location>
        <begin position="126"/>
        <end position="177"/>
    </location>
</feature>
<dbReference type="NCBIfam" id="NF005559">
    <property type="entry name" value="PRK07231.1"/>
    <property type="match status" value="1"/>
</dbReference>
<dbReference type="PANTHER" id="PTHR43180">
    <property type="entry name" value="3-OXOACYL-(ACYL-CARRIER-PROTEIN) REDUCTASE (AFU_ORTHOLOGUE AFUA_6G11210)"/>
    <property type="match status" value="1"/>
</dbReference>
<dbReference type="Pfam" id="PF00646">
    <property type="entry name" value="F-box"/>
    <property type="match status" value="1"/>
</dbReference>
<evidence type="ECO:0000256" key="5">
    <source>
        <dbReference type="ARBA" id="ARBA00023002"/>
    </source>
</evidence>
<evidence type="ECO:0000256" key="7">
    <source>
        <dbReference type="ARBA" id="ARBA00023098"/>
    </source>
</evidence>
<dbReference type="FunFam" id="3.40.50.720:FF:000084">
    <property type="entry name" value="Short-chain dehydrogenase reductase"/>
    <property type="match status" value="2"/>
</dbReference>
<evidence type="ECO:0000256" key="3">
    <source>
        <dbReference type="ARBA" id="ARBA00022741"/>
    </source>
</evidence>
<dbReference type="Gene3D" id="3.90.640.10">
    <property type="entry name" value="Actin, Chain A, domain 4"/>
    <property type="match status" value="1"/>
</dbReference>
<dbReference type="GO" id="GO:0140662">
    <property type="term" value="F:ATP-dependent protein folding chaperone"/>
    <property type="evidence" value="ECO:0007669"/>
    <property type="project" value="InterPro"/>
</dbReference>
<dbReference type="SUPFAM" id="SSF53067">
    <property type="entry name" value="Actin-like ATPase domain"/>
    <property type="match status" value="2"/>
</dbReference>
<evidence type="ECO:0000313" key="10">
    <source>
        <dbReference type="Proteomes" id="UP001161247"/>
    </source>
</evidence>
<evidence type="ECO:0000259" key="8">
    <source>
        <dbReference type="PROSITE" id="PS50181"/>
    </source>
</evidence>
<dbReference type="InterPro" id="IPR001810">
    <property type="entry name" value="F-box_dom"/>
</dbReference>
<keyword evidence="6" id="KW-0520">NAD</keyword>
<dbReference type="InterPro" id="IPR005174">
    <property type="entry name" value="KIB1-4_b-propeller"/>
</dbReference>
<dbReference type="InterPro" id="IPR043129">
    <property type="entry name" value="ATPase_NBD"/>
</dbReference>
<evidence type="ECO:0000256" key="1">
    <source>
        <dbReference type="ARBA" id="ARBA00006484"/>
    </source>
</evidence>
<dbReference type="Gene3D" id="1.20.1280.50">
    <property type="match status" value="1"/>
</dbReference>
<dbReference type="InterPro" id="IPR036291">
    <property type="entry name" value="NAD(P)-bd_dom_sf"/>
</dbReference>
<dbReference type="Pfam" id="PF00012">
    <property type="entry name" value="HSP70"/>
    <property type="match status" value="1"/>
</dbReference>
<dbReference type="InterPro" id="IPR018181">
    <property type="entry name" value="Heat_shock_70_CS"/>
</dbReference>
<dbReference type="InterPro" id="IPR002347">
    <property type="entry name" value="SDR_fam"/>
</dbReference>
<dbReference type="PROSITE" id="PS50181">
    <property type="entry name" value="FBOX"/>
    <property type="match status" value="1"/>
</dbReference>
<organism evidence="9 10">
    <name type="scientific">Oldenlandia corymbosa var. corymbosa</name>
    <dbReference type="NCBI Taxonomy" id="529605"/>
    <lineage>
        <taxon>Eukaryota</taxon>
        <taxon>Viridiplantae</taxon>
        <taxon>Streptophyta</taxon>
        <taxon>Embryophyta</taxon>
        <taxon>Tracheophyta</taxon>
        <taxon>Spermatophyta</taxon>
        <taxon>Magnoliopsida</taxon>
        <taxon>eudicotyledons</taxon>
        <taxon>Gunneridae</taxon>
        <taxon>Pentapetalae</taxon>
        <taxon>asterids</taxon>
        <taxon>lamiids</taxon>
        <taxon>Gentianales</taxon>
        <taxon>Rubiaceae</taxon>
        <taxon>Rubioideae</taxon>
        <taxon>Spermacoceae</taxon>
        <taxon>Hedyotis-Oldenlandia complex</taxon>
        <taxon>Oldenlandia</taxon>
    </lineage>
</organism>
<proteinExistence type="inferred from homology"/>
<dbReference type="InterPro" id="IPR020904">
    <property type="entry name" value="Sc_DH/Rdtase_CS"/>
</dbReference>
<keyword evidence="4" id="KW-0067">ATP-binding</keyword>
<keyword evidence="10" id="KW-1185">Reference proteome</keyword>
<dbReference type="InterPro" id="IPR013126">
    <property type="entry name" value="Hsp_70_fam"/>
</dbReference>